<reference evidence="3" key="1">
    <citation type="submission" date="2017-02" db="UniProtKB">
        <authorList>
            <consortium name="WormBaseParasite"/>
        </authorList>
    </citation>
    <scope>IDENTIFICATION</scope>
</reference>
<protein>
    <submittedName>
        <fullName evidence="3">Retinol dehydrogenase 12</fullName>
    </submittedName>
</protein>
<dbReference type="InterPro" id="IPR036291">
    <property type="entry name" value="NAD(P)-bd_dom_sf"/>
</dbReference>
<dbReference type="SUPFAM" id="SSF51735">
    <property type="entry name" value="NAD(P)-binding Rossmann-fold domains"/>
    <property type="match status" value="1"/>
</dbReference>
<proteinExistence type="predicted"/>
<dbReference type="GO" id="GO:0016491">
    <property type="term" value="F:oxidoreductase activity"/>
    <property type="evidence" value="ECO:0007669"/>
    <property type="project" value="UniProtKB-KW"/>
</dbReference>
<dbReference type="InterPro" id="IPR002347">
    <property type="entry name" value="SDR_fam"/>
</dbReference>
<dbReference type="PANTHER" id="PTHR43157:SF31">
    <property type="entry name" value="PHOSPHATIDYLINOSITOL-GLYCAN BIOSYNTHESIS CLASS F PROTEIN"/>
    <property type="match status" value="1"/>
</dbReference>
<dbReference type="PRINTS" id="PR00081">
    <property type="entry name" value="GDHRDH"/>
</dbReference>
<dbReference type="STRING" id="451379.A0A0N5AEK4"/>
<dbReference type="Proteomes" id="UP000046393">
    <property type="component" value="Unplaced"/>
</dbReference>
<evidence type="ECO:0000256" key="1">
    <source>
        <dbReference type="ARBA" id="ARBA00023002"/>
    </source>
</evidence>
<dbReference type="AlphaFoldDB" id="A0A0N5AEK4"/>
<dbReference type="Pfam" id="PF00106">
    <property type="entry name" value="adh_short"/>
    <property type="match status" value="1"/>
</dbReference>
<dbReference type="WBParaSite" id="SMUV_0000266601-mRNA-1">
    <property type="protein sequence ID" value="SMUV_0000266601-mRNA-1"/>
    <property type="gene ID" value="SMUV_0000266601"/>
</dbReference>
<dbReference type="Gene3D" id="3.40.50.720">
    <property type="entry name" value="NAD(P)-binding Rossmann-like Domain"/>
    <property type="match status" value="1"/>
</dbReference>
<name>A0A0N5AEK4_9BILA</name>
<evidence type="ECO:0000313" key="3">
    <source>
        <dbReference type="WBParaSite" id="SMUV_0000266601-mRNA-1"/>
    </source>
</evidence>
<sequence length="292" mass="32983">MKGGQFSEDISADGKIAVVTGANSGIGRQIAKELNLRGAKVYMLCRDKMKGIKAIDELEQEGCDIKRLLLNLVDLADFETIRKFSHDVQRHVDKIDILVNCAAVFCHPNDAKKTIDKHDVTWQVNYLGHFYLTEMLLPLLKKSSNGRIINVSCGWHIHADIPKEPSYAPIHLPAKLDLYCQTKLALVMHAVELTRRIRNEDSSCTVVVNACDPGICYTSLYRTTVLHFWPLRIILLPFLAFLLKSDKDGAQTPVYMALSKHLESVSGKYFALVICQFFVFLSNFVDFYSKTD</sequence>
<dbReference type="PANTHER" id="PTHR43157">
    <property type="entry name" value="PHOSPHATIDYLINOSITOL-GLYCAN BIOSYNTHESIS CLASS F PROTEIN-RELATED"/>
    <property type="match status" value="1"/>
</dbReference>
<accession>A0A0N5AEK4</accession>
<organism evidence="2 3">
    <name type="scientific">Syphacia muris</name>
    <dbReference type="NCBI Taxonomy" id="451379"/>
    <lineage>
        <taxon>Eukaryota</taxon>
        <taxon>Metazoa</taxon>
        <taxon>Ecdysozoa</taxon>
        <taxon>Nematoda</taxon>
        <taxon>Chromadorea</taxon>
        <taxon>Rhabditida</taxon>
        <taxon>Spirurina</taxon>
        <taxon>Oxyuridomorpha</taxon>
        <taxon>Oxyuroidea</taxon>
        <taxon>Oxyuridae</taxon>
        <taxon>Syphacia</taxon>
    </lineage>
</organism>
<keyword evidence="1" id="KW-0560">Oxidoreductase</keyword>
<evidence type="ECO:0000313" key="2">
    <source>
        <dbReference type="Proteomes" id="UP000046393"/>
    </source>
</evidence>
<keyword evidence="2" id="KW-1185">Reference proteome</keyword>